<proteinExistence type="predicted"/>
<evidence type="ECO:0000259" key="2">
    <source>
        <dbReference type="Pfam" id="PF14423"/>
    </source>
</evidence>
<dbReference type="EMBL" id="BTTX01000003">
    <property type="protein sequence ID" value="GMU07345.1"/>
    <property type="molecule type" value="Genomic_DNA"/>
</dbReference>
<dbReference type="InterPro" id="IPR025675">
    <property type="entry name" value="Imm5"/>
</dbReference>
<evidence type="ECO:0000313" key="5">
    <source>
        <dbReference type="Proteomes" id="UP001342631"/>
    </source>
</evidence>
<feature type="region of interest" description="Disordered" evidence="1">
    <location>
        <begin position="1"/>
        <end position="25"/>
    </location>
</feature>
<name>A0ABQ6QTJ6_9BACT</name>
<dbReference type="Pfam" id="PF24120">
    <property type="entry name" value="SsdA_C"/>
    <property type="match status" value="1"/>
</dbReference>
<sequence length="336" mass="37525">MVGEKKTAGATADATKALSGWTPRPGYEQGADRALQLANEIGYTFKPNRLLDQGVLGQYSASHVEPQMSVVRPNEPLGVSKDMCTNCQDFYKVLAKYRQVEQVVRDPSGTWSFTPERMVMKWLGQKWRSLKMAELEILSSLIQRVTESVRAAPAHDLSLGLRQKIWMLMGSERVPGPGYSRRAALALAAARHVLPLWELKYPQDRTPHWALDLAEEVRVGRLDKGEAQARWQQAWDHMVELSYSDADDQRGAAAGFSAALALRTCLEDEVLPQSEVDEGLRDNRIDAEDMDASMFAAAAYAGGPSWDASPDPVRRLQFWGWWLFDAVPDAYRSVAS</sequence>
<gene>
    <name evidence="4" type="ORF">ASNO1_35980</name>
</gene>
<accession>A0ABQ6QTJ6</accession>
<dbReference type="RefSeq" id="WP_338278252.1">
    <property type="nucleotide sequence ID" value="NZ_BTTX01000003.1"/>
</dbReference>
<feature type="compositionally biased region" description="Low complexity" evidence="1">
    <location>
        <begin position="8"/>
        <end position="17"/>
    </location>
</feature>
<evidence type="ECO:0000313" key="4">
    <source>
        <dbReference type="EMBL" id="GMU07345.1"/>
    </source>
</evidence>
<feature type="domain" description="Immunity protein Imm5" evidence="2">
    <location>
        <begin position="142"/>
        <end position="328"/>
    </location>
</feature>
<dbReference type="Pfam" id="PF14423">
    <property type="entry name" value="Imm5"/>
    <property type="match status" value="1"/>
</dbReference>
<protein>
    <submittedName>
        <fullName evidence="4">Uncharacterized protein</fullName>
    </submittedName>
</protein>
<dbReference type="InterPro" id="IPR057517">
    <property type="entry name" value="SsdA-like_C"/>
</dbReference>
<feature type="domain" description="Single-strand DNA deaminase toxin A-like C-terminal" evidence="3">
    <location>
        <begin position="16"/>
        <end position="68"/>
    </location>
</feature>
<organism evidence="4 5">
    <name type="scientific">Corallococcus caeni</name>
    <dbReference type="NCBI Taxonomy" id="3082388"/>
    <lineage>
        <taxon>Bacteria</taxon>
        <taxon>Pseudomonadati</taxon>
        <taxon>Myxococcota</taxon>
        <taxon>Myxococcia</taxon>
        <taxon>Myxococcales</taxon>
        <taxon>Cystobacterineae</taxon>
        <taxon>Myxococcaceae</taxon>
        <taxon>Corallococcus</taxon>
    </lineage>
</organism>
<keyword evidence="5" id="KW-1185">Reference proteome</keyword>
<dbReference type="Proteomes" id="UP001342631">
    <property type="component" value="Unassembled WGS sequence"/>
</dbReference>
<evidence type="ECO:0000256" key="1">
    <source>
        <dbReference type="SAM" id="MobiDB-lite"/>
    </source>
</evidence>
<evidence type="ECO:0000259" key="3">
    <source>
        <dbReference type="Pfam" id="PF24120"/>
    </source>
</evidence>
<reference evidence="4 5" key="1">
    <citation type="journal article" date="2024" name="Arch. Microbiol.">
        <title>Corallococcus caeni sp. nov., a novel myxobacterium isolated from activated sludge.</title>
        <authorList>
            <person name="Tomita S."/>
            <person name="Nakai R."/>
            <person name="Kuroda K."/>
            <person name="Kurashita H."/>
            <person name="Hatamoto M."/>
            <person name="Yamaguchi T."/>
            <person name="Narihiro T."/>
        </authorList>
    </citation>
    <scope>NUCLEOTIDE SEQUENCE [LARGE SCALE GENOMIC DNA]</scope>
    <source>
        <strain evidence="4 5">NO1</strain>
    </source>
</reference>
<comment type="caution">
    <text evidence="4">The sequence shown here is derived from an EMBL/GenBank/DDBJ whole genome shotgun (WGS) entry which is preliminary data.</text>
</comment>